<comment type="caution">
    <text evidence="11">The sequence shown here is derived from an EMBL/GenBank/DDBJ whole genome shotgun (WGS) entry which is preliminary data.</text>
</comment>
<dbReference type="CDD" id="cd00336">
    <property type="entry name" value="Ribosomal_L22"/>
    <property type="match status" value="1"/>
</dbReference>
<evidence type="ECO:0000256" key="6">
    <source>
        <dbReference type="ARBA" id="ARBA00035207"/>
    </source>
</evidence>
<dbReference type="GO" id="GO:0003735">
    <property type="term" value="F:structural constituent of ribosome"/>
    <property type="evidence" value="ECO:0007669"/>
    <property type="project" value="InterPro"/>
</dbReference>
<dbReference type="RefSeq" id="WP_420240650.1">
    <property type="nucleotide sequence ID" value="NZ_BOPV01000001.1"/>
</dbReference>
<dbReference type="InterPro" id="IPR005727">
    <property type="entry name" value="Ribosomal_uL22_bac/chlpt-type"/>
</dbReference>
<comment type="similarity">
    <text evidence="1 7 8">Belongs to the universal ribosomal protein uL22 family.</text>
</comment>
<dbReference type="PANTHER" id="PTHR13501">
    <property type="entry name" value="CHLOROPLAST 50S RIBOSOMAL PROTEIN L22-RELATED"/>
    <property type="match status" value="1"/>
</dbReference>
<dbReference type="Pfam" id="PF00237">
    <property type="entry name" value="Ribosomal_L22"/>
    <property type="match status" value="1"/>
</dbReference>
<keyword evidence="4 7" id="KW-0689">Ribosomal protein</keyword>
<evidence type="ECO:0000256" key="10">
    <source>
        <dbReference type="RuleBase" id="RU004008"/>
    </source>
</evidence>
<evidence type="ECO:0000256" key="7">
    <source>
        <dbReference type="HAMAP-Rule" id="MF_01331"/>
    </source>
</evidence>
<dbReference type="InterPro" id="IPR047867">
    <property type="entry name" value="Ribosomal_uL22_bac/org-type"/>
</dbReference>
<evidence type="ECO:0000313" key="11">
    <source>
        <dbReference type="EMBL" id="GIL37771.1"/>
    </source>
</evidence>
<dbReference type="InterPro" id="IPR036394">
    <property type="entry name" value="Ribosomal_uL22_sf"/>
</dbReference>
<evidence type="ECO:0000313" key="12">
    <source>
        <dbReference type="Proteomes" id="UP000681075"/>
    </source>
</evidence>
<evidence type="ECO:0000256" key="8">
    <source>
        <dbReference type="RuleBase" id="RU004005"/>
    </source>
</evidence>
<evidence type="ECO:0000256" key="3">
    <source>
        <dbReference type="ARBA" id="ARBA00022884"/>
    </source>
</evidence>
<sequence length="131" mass="14447">MGKPSNERRQAETEAKAFAKMIRTSARKLNLVAQLIRGKSAQNALADLTFCERRIAKEVRKVLQSAIANAENNHQLDVDRLYVSEATVGRALVMKRFHARGRGRSASVEKPFSNLTVVVRERAEAAAGAEA</sequence>
<evidence type="ECO:0000256" key="9">
    <source>
        <dbReference type="RuleBase" id="RU004006"/>
    </source>
</evidence>
<evidence type="ECO:0000256" key="5">
    <source>
        <dbReference type="ARBA" id="ARBA00023274"/>
    </source>
</evidence>
<protein>
    <recommendedName>
        <fullName evidence="6 7">Large ribosomal subunit protein uL22</fullName>
    </recommendedName>
</protein>
<dbReference type="InterPro" id="IPR018260">
    <property type="entry name" value="Ribosomal_uL22_CS"/>
</dbReference>
<dbReference type="GO" id="GO:0019843">
    <property type="term" value="F:rRNA binding"/>
    <property type="evidence" value="ECO:0007669"/>
    <property type="project" value="UniProtKB-UniRule"/>
</dbReference>
<keyword evidence="3 7" id="KW-0694">RNA-binding</keyword>
<evidence type="ECO:0000256" key="2">
    <source>
        <dbReference type="ARBA" id="ARBA00022730"/>
    </source>
</evidence>
<evidence type="ECO:0000256" key="1">
    <source>
        <dbReference type="ARBA" id="ARBA00009451"/>
    </source>
</evidence>
<dbReference type="PANTHER" id="PTHR13501:SF8">
    <property type="entry name" value="LARGE RIBOSOMAL SUBUNIT PROTEIN UL22M"/>
    <property type="match status" value="1"/>
</dbReference>
<dbReference type="GO" id="GO:0022625">
    <property type="term" value="C:cytosolic large ribosomal subunit"/>
    <property type="evidence" value="ECO:0007669"/>
    <property type="project" value="TreeGrafter"/>
</dbReference>
<dbReference type="PROSITE" id="PS00464">
    <property type="entry name" value="RIBOSOMAL_L22"/>
    <property type="match status" value="1"/>
</dbReference>
<keyword evidence="5 7" id="KW-0687">Ribonucleoprotein</keyword>
<accession>A0A8S8X7T0</accession>
<keyword evidence="12" id="KW-1185">Reference proteome</keyword>
<dbReference type="SUPFAM" id="SSF54843">
    <property type="entry name" value="Ribosomal protein L22"/>
    <property type="match status" value="1"/>
</dbReference>
<name>A0A8S8X7T0_9PROT</name>
<organism evidence="11 12">
    <name type="scientific">Roseiterribacter gracilis</name>
    <dbReference type="NCBI Taxonomy" id="2812848"/>
    <lineage>
        <taxon>Bacteria</taxon>
        <taxon>Pseudomonadati</taxon>
        <taxon>Pseudomonadota</taxon>
        <taxon>Alphaproteobacteria</taxon>
        <taxon>Rhodospirillales</taxon>
        <taxon>Roseiterribacteraceae</taxon>
        <taxon>Roseiterribacter</taxon>
    </lineage>
</organism>
<dbReference type="EMBL" id="BOPV01000001">
    <property type="protein sequence ID" value="GIL37771.1"/>
    <property type="molecule type" value="Genomic_DNA"/>
</dbReference>
<dbReference type="InterPro" id="IPR001063">
    <property type="entry name" value="Ribosomal_uL22"/>
</dbReference>
<keyword evidence="2 7" id="KW-0699">rRNA-binding</keyword>
<comment type="subunit">
    <text evidence="7 9">Part of the 50S ribosomal subunit.</text>
</comment>
<comment type="function">
    <text evidence="7 10">This protein binds specifically to 23S rRNA; its binding is stimulated by other ribosomal proteins, e.g., L4, L17, and L20. It is important during the early stages of 50S assembly. It makes multiple contacts with different domains of the 23S rRNA in the assembled 50S subunit and ribosome.</text>
</comment>
<dbReference type="Gene3D" id="3.90.470.10">
    <property type="entry name" value="Ribosomal protein L22/L17"/>
    <property type="match status" value="1"/>
</dbReference>
<dbReference type="NCBIfam" id="TIGR01044">
    <property type="entry name" value="rplV_bact"/>
    <property type="match status" value="1"/>
</dbReference>
<comment type="function">
    <text evidence="7">The globular domain of the protein is located near the polypeptide exit tunnel on the outside of the subunit, while an extended beta-hairpin is found that lines the wall of the exit tunnel in the center of the 70S ribosome.</text>
</comment>
<dbReference type="Proteomes" id="UP000681075">
    <property type="component" value="Unassembled WGS sequence"/>
</dbReference>
<dbReference type="HAMAP" id="MF_01331_B">
    <property type="entry name" value="Ribosomal_uL22_B"/>
    <property type="match status" value="1"/>
</dbReference>
<evidence type="ECO:0000256" key="4">
    <source>
        <dbReference type="ARBA" id="ARBA00022980"/>
    </source>
</evidence>
<gene>
    <name evidence="7 11" type="primary">rplV</name>
    <name evidence="11" type="ORF">TMPK1_00080</name>
</gene>
<proteinExistence type="inferred from homology"/>
<dbReference type="GO" id="GO:0006412">
    <property type="term" value="P:translation"/>
    <property type="evidence" value="ECO:0007669"/>
    <property type="project" value="UniProtKB-UniRule"/>
</dbReference>
<dbReference type="AlphaFoldDB" id="A0A8S8X7T0"/>
<reference evidence="11" key="1">
    <citation type="submission" date="2021-02" db="EMBL/GenBank/DDBJ databases">
        <title>Genome sequence of Rhodospirillales sp. strain TMPK1 isolated from soil.</title>
        <authorList>
            <person name="Nakai R."/>
            <person name="Kusada H."/>
            <person name="Tamaki H."/>
        </authorList>
    </citation>
    <scope>NUCLEOTIDE SEQUENCE</scope>
    <source>
        <strain evidence="11">TMPK1</strain>
    </source>
</reference>